<dbReference type="InterPro" id="IPR017451">
    <property type="entry name" value="F-box-assoc_interact_dom"/>
</dbReference>
<dbReference type="Pfam" id="PF00646">
    <property type="entry name" value="F-box"/>
    <property type="match status" value="1"/>
</dbReference>
<sequence>MRVKMVSLPYLPEEIMTDVFSRLPTKSIGKCRCLSNKWLDLLSTKQFIKSHLARAKQENLILTTPKYTVRSVDTINGYDRGTVSRDLKLLAVPSRWIKVLGSCDGLLLLKNSACELFIVNPITLEQARIPHSPKAFDYDEVETIYGFGYDRVRDDYNVVKVRYEYNLNAMKDLETLIDIYVYSAKRGFWEKIENPSWDCMYPVFPCRAGTYVNGAYHWLGARRRDLDCNVIAAFDFDNEVFSEIPPPSGVDRKDLLSVTLGVLEGCLCVIGDVNNRQGMDVWIMKEYGVADSWSKFTVDGYFSGDLFKPLCFVGDREEGEVVLVVKGPRLVAYNMKERTLRDLVVDGIPGEFVDGCTFMESLVSPPLTLCSDESENVILDRDHYSNCFVLRL</sequence>
<comment type="caution">
    <text evidence="2">The sequence shown here is derived from an EMBL/GenBank/DDBJ whole genome shotgun (WGS) entry which is preliminary data.</text>
</comment>
<protein>
    <recommendedName>
        <fullName evidence="1">F-box domain-containing protein</fullName>
    </recommendedName>
</protein>
<dbReference type="PANTHER" id="PTHR31672">
    <property type="entry name" value="BNACNNG10540D PROTEIN"/>
    <property type="match status" value="1"/>
</dbReference>
<dbReference type="InterPro" id="IPR006527">
    <property type="entry name" value="F-box-assoc_dom_typ1"/>
</dbReference>
<reference evidence="3" key="1">
    <citation type="journal article" date="2024" name="IScience">
        <title>Strigolactones Initiate the Formation of Haustorium-like Structures in Castilleja.</title>
        <authorList>
            <person name="Buerger M."/>
            <person name="Peterson D."/>
            <person name="Chory J."/>
        </authorList>
    </citation>
    <scope>NUCLEOTIDE SEQUENCE [LARGE SCALE GENOMIC DNA]</scope>
</reference>
<proteinExistence type="predicted"/>
<accession>A0ABD3E2J5</accession>
<dbReference type="SUPFAM" id="SSF117281">
    <property type="entry name" value="Kelch motif"/>
    <property type="match status" value="1"/>
</dbReference>
<dbReference type="InterPro" id="IPR001810">
    <property type="entry name" value="F-box_dom"/>
</dbReference>
<evidence type="ECO:0000313" key="3">
    <source>
        <dbReference type="Proteomes" id="UP001632038"/>
    </source>
</evidence>
<dbReference type="AlphaFoldDB" id="A0ABD3E2J5"/>
<dbReference type="Proteomes" id="UP001632038">
    <property type="component" value="Unassembled WGS sequence"/>
</dbReference>
<feature type="domain" description="F-box" evidence="1">
    <location>
        <begin position="5"/>
        <end position="51"/>
    </location>
</feature>
<dbReference type="SMART" id="SM00256">
    <property type="entry name" value="FBOX"/>
    <property type="match status" value="1"/>
</dbReference>
<dbReference type="InterPro" id="IPR050796">
    <property type="entry name" value="SCF_F-box_component"/>
</dbReference>
<dbReference type="EMBL" id="JAVIJP010000007">
    <property type="protein sequence ID" value="KAL3648735.1"/>
    <property type="molecule type" value="Genomic_DNA"/>
</dbReference>
<dbReference type="Pfam" id="PF07734">
    <property type="entry name" value="FBA_1"/>
    <property type="match status" value="1"/>
</dbReference>
<dbReference type="PANTHER" id="PTHR31672:SF13">
    <property type="entry name" value="F-BOX PROTEIN CPR30-LIKE"/>
    <property type="match status" value="1"/>
</dbReference>
<gene>
    <name evidence="2" type="ORF">CASFOL_005138</name>
</gene>
<evidence type="ECO:0000259" key="1">
    <source>
        <dbReference type="PROSITE" id="PS50181"/>
    </source>
</evidence>
<name>A0ABD3E2J5_9LAMI</name>
<dbReference type="InterPro" id="IPR015915">
    <property type="entry name" value="Kelch-typ_b-propeller"/>
</dbReference>
<dbReference type="Gene3D" id="1.20.1280.50">
    <property type="match status" value="1"/>
</dbReference>
<dbReference type="PROSITE" id="PS50181">
    <property type="entry name" value="FBOX"/>
    <property type="match status" value="1"/>
</dbReference>
<organism evidence="2 3">
    <name type="scientific">Castilleja foliolosa</name>
    <dbReference type="NCBI Taxonomy" id="1961234"/>
    <lineage>
        <taxon>Eukaryota</taxon>
        <taxon>Viridiplantae</taxon>
        <taxon>Streptophyta</taxon>
        <taxon>Embryophyta</taxon>
        <taxon>Tracheophyta</taxon>
        <taxon>Spermatophyta</taxon>
        <taxon>Magnoliopsida</taxon>
        <taxon>eudicotyledons</taxon>
        <taxon>Gunneridae</taxon>
        <taxon>Pentapetalae</taxon>
        <taxon>asterids</taxon>
        <taxon>lamiids</taxon>
        <taxon>Lamiales</taxon>
        <taxon>Orobanchaceae</taxon>
        <taxon>Pedicularideae</taxon>
        <taxon>Castillejinae</taxon>
        <taxon>Castilleja</taxon>
    </lineage>
</organism>
<dbReference type="NCBIfam" id="TIGR01640">
    <property type="entry name" value="F_box_assoc_1"/>
    <property type="match status" value="1"/>
</dbReference>
<dbReference type="InterPro" id="IPR036047">
    <property type="entry name" value="F-box-like_dom_sf"/>
</dbReference>
<keyword evidence="3" id="KW-1185">Reference proteome</keyword>
<dbReference type="SUPFAM" id="SSF81383">
    <property type="entry name" value="F-box domain"/>
    <property type="match status" value="1"/>
</dbReference>
<evidence type="ECO:0000313" key="2">
    <source>
        <dbReference type="EMBL" id="KAL3648735.1"/>
    </source>
</evidence>